<evidence type="ECO:0000259" key="3">
    <source>
        <dbReference type="Pfam" id="PF02230"/>
    </source>
</evidence>
<dbReference type="GO" id="GO:0008474">
    <property type="term" value="F:palmitoyl-(protein) hydrolase activity"/>
    <property type="evidence" value="ECO:0007669"/>
    <property type="project" value="TreeGrafter"/>
</dbReference>
<dbReference type="AlphaFoldDB" id="A0A392NDR0"/>
<organism evidence="4 5">
    <name type="scientific">Trifolium medium</name>
    <dbReference type="NCBI Taxonomy" id="97028"/>
    <lineage>
        <taxon>Eukaryota</taxon>
        <taxon>Viridiplantae</taxon>
        <taxon>Streptophyta</taxon>
        <taxon>Embryophyta</taxon>
        <taxon>Tracheophyta</taxon>
        <taxon>Spermatophyta</taxon>
        <taxon>Magnoliopsida</taxon>
        <taxon>eudicotyledons</taxon>
        <taxon>Gunneridae</taxon>
        <taxon>Pentapetalae</taxon>
        <taxon>rosids</taxon>
        <taxon>fabids</taxon>
        <taxon>Fabales</taxon>
        <taxon>Fabaceae</taxon>
        <taxon>Papilionoideae</taxon>
        <taxon>50 kb inversion clade</taxon>
        <taxon>NPAAA clade</taxon>
        <taxon>Hologalegina</taxon>
        <taxon>IRL clade</taxon>
        <taxon>Trifolieae</taxon>
        <taxon>Trifolium</taxon>
    </lineage>
</organism>
<feature type="domain" description="Phospholipase/carboxylesterase/thioesterase" evidence="3">
    <location>
        <begin position="3"/>
        <end position="81"/>
    </location>
</feature>
<comment type="caution">
    <text evidence="4">The sequence shown here is derived from an EMBL/GenBank/DDBJ whole genome shotgun (WGS) entry which is preliminary data.</text>
</comment>
<evidence type="ECO:0000256" key="2">
    <source>
        <dbReference type="ARBA" id="ARBA00022801"/>
    </source>
</evidence>
<dbReference type="Pfam" id="PF02230">
    <property type="entry name" value="Abhydrolase_2"/>
    <property type="match status" value="1"/>
</dbReference>
<reference evidence="4 5" key="1">
    <citation type="journal article" date="2018" name="Front. Plant Sci.">
        <title>Red Clover (Trifolium pratense) and Zigzag Clover (T. medium) - A Picture of Genomic Similarities and Differences.</title>
        <authorList>
            <person name="Dluhosova J."/>
            <person name="Istvanek J."/>
            <person name="Nedelnik J."/>
            <person name="Repkova J."/>
        </authorList>
    </citation>
    <scope>NUCLEOTIDE SEQUENCE [LARGE SCALE GENOMIC DNA]</scope>
    <source>
        <strain evidence="5">cv. 10/8</strain>
        <tissue evidence="4">Leaf</tissue>
    </source>
</reference>
<dbReference type="InterPro" id="IPR029058">
    <property type="entry name" value="AB_hydrolase_fold"/>
</dbReference>
<dbReference type="Proteomes" id="UP000265520">
    <property type="component" value="Unassembled WGS sequence"/>
</dbReference>
<protein>
    <submittedName>
        <fullName evidence="4">Acyl-protein thioesterase 1-like</fullName>
    </submittedName>
</protein>
<dbReference type="InterPro" id="IPR050565">
    <property type="entry name" value="LYPA1-2/EST-like"/>
</dbReference>
<accession>A0A392NDR0</accession>
<dbReference type="PANTHER" id="PTHR10655">
    <property type="entry name" value="LYSOPHOSPHOLIPASE-RELATED"/>
    <property type="match status" value="1"/>
</dbReference>
<sequence>DSPNDESSLLKAVQNVHATIDKEIAAGTNPNNVFVCGFSQGGALTLASVLLYPKTLGGGAVFSGWVPFNSSITEQITPEAKQLSRNPFSLIASASTVYVDIYSLALSLFFE</sequence>
<proteinExistence type="inferred from homology"/>
<evidence type="ECO:0000313" key="4">
    <source>
        <dbReference type="EMBL" id="MCH97970.1"/>
    </source>
</evidence>
<dbReference type="SUPFAM" id="SSF53474">
    <property type="entry name" value="alpha/beta-Hydrolases"/>
    <property type="match status" value="1"/>
</dbReference>
<keyword evidence="2" id="KW-0378">Hydrolase</keyword>
<name>A0A392NDR0_9FABA</name>
<comment type="similarity">
    <text evidence="1">Belongs to the AB hydrolase superfamily. AB hydrolase 2 family.</text>
</comment>
<dbReference type="PANTHER" id="PTHR10655:SF17">
    <property type="entry name" value="LYSOPHOSPHOLIPASE-LIKE PROTEIN 1"/>
    <property type="match status" value="1"/>
</dbReference>
<dbReference type="GO" id="GO:0005737">
    <property type="term" value="C:cytoplasm"/>
    <property type="evidence" value="ECO:0007669"/>
    <property type="project" value="TreeGrafter"/>
</dbReference>
<dbReference type="EMBL" id="LXQA010036367">
    <property type="protein sequence ID" value="MCH97970.1"/>
    <property type="molecule type" value="Genomic_DNA"/>
</dbReference>
<gene>
    <name evidence="4" type="ORF">A2U01_0018968</name>
</gene>
<keyword evidence="5" id="KW-1185">Reference proteome</keyword>
<dbReference type="Gene3D" id="3.40.50.1820">
    <property type="entry name" value="alpha/beta hydrolase"/>
    <property type="match status" value="1"/>
</dbReference>
<evidence type="ECO:0000256" key="1">
    <source>
        <dbReference type="ARBA" id="ARBA00006499"/>
    </source>
</evidence>
<feature type="non-terminal residue" evidence="4">
    <location>
        <position position="1"/>
    </location>
</feature>
<evidence type="ECO:0000313" key="5">
    <source>
        <dbReference type="Proteomes" id="UP000265520"/>
    </source>
</evidence>
<dbReference type="GO" id="GO:0052689">
    <property type="term" value="F:carboxylic ester hydrolase activity"/>
    <property type="evidence" value="ECO:0007669"/>
    <property type="project" value="TreeGrafter"/>
</dbReference>
<dbReference type="InterPro" id="IPR003140">
    <property type="entry name" value="PLipase/COase/thioEstase"/>
</dbReference>